<comment type="caution">
    <text evidence="1">The sequence shown here is derived from an EMBL/GenBank/DDBJ whole genome shotgun (WGS) entry which is preliminary data.</text>
</comment>
<protein>
    <submittedName>
        <fullName evidence="1">Uncharacterized protein</fullName>
    </submittedName>
</protein>
<accession>A0AC61R7S7</accession>
<name>A0AC61R7S7_9FIRM</name>
<keyword evidence="2" id="KW-1185">Reference proteome</keyword>
<evidence type="ECO:0000313" key="1">
    <source>
        <dbReference type="EMBL" id="TGY65967.1"/>
    </source>
</evidence>
<sequence>MTVVFGLLGLQVLAHGRPTRWNSDYLSHKTTIQINGIFVLLVFLSHFCQYLTVPLPYSEGYYVIRKMLSQLVVTTFLFYSGYGVMYCLERQKERYLEKIPKKICEMIVLFSLAVAMYVVIQHFLGKSYSISHILYACIGWESVGNSNWYLFVILLLYAMTYACFQIFKEKKYALFAMVVLSLFAMVWLQESRSGTRWYNTFLCYPAGMIFCASQERVDRFVKGSSFRYGAILLLLATGFVVCYRLRKSMVFYEAHAILFALLVTWVMMKWKLDDPFLLWVGERIFGIYILQRIPMIVGKTFGLPAYPILYFCVCLIGVAVLAEIFQRMTRKVRTLL</sequence>
<evidence type="ECO:0000313" key="2">
    <source>
        <dbReference type="Proteomes" id="UP000308836"/>
    </source>
</evidence>
<dbReference type="Proteomes" id="UP000308836">
    <property type="component" value="Unassembled WGS sequence"/>
</dbReference>
<gene>
    <name evidence="1" type="ORF">E5336_06520</name>
</gene>
<proteinExistence type="predicted"/>
<organism evidence="1 2">
    <name type="scientific">Dubosiella muris</name>
    <dbReference type="NCBI Taxonomy" id="3038133"/>
    <lineage>
        <taxon>Bacteria</taxon>
        <taxon>Bacillati</taxon>
        <taxon>Bacillota</taxon>
        <taxon>Erysipelotrichia</taxon>
        <taxon>Erysipelotrichales</taxon>
        <taxon>Erysipelotrichaceae</taxon>
        <taxon>Dubosiella</taxon>
    </lineage>
</organism>
<dbReference type="EMBL" id="SRYG01000011">
    <property type="protein sequence ID" value="TGY65967.1"/>
    <property type="molecule type" value="Genomic_DNA"/>
</dbReference>
<reference evidence="1" key="1">
    <citation type="submission" date="2019-04" db="EMBL/GenBank/DDBJ databases">
        <title>Microbes associate with the intestines of laboratory mice.</title>
        <authorList>
            <person name="Navarre W."/>
            <person name="Wong E."/>
            <person name="Huang K."/>
            <person name="Tropini C."/>
            <person name="Ng K."/>
            <person name="Yu B."/>
        </authorList>
    </citation>
    <scope>NUCLEOTIDE SEQUENCE</scope>
    <source>
        <strain evidence="1">NM09_H32</strain>
    </source>
</reference>